<evidence type="ECO:0000313" key="5">
    <source>
        <dbReference type="Proteomes" id="UP000095454"/>
    </source>
</evidence>
<dbReference type="SUPFAM" id="SSF51215">
    <property type="entry name" value="Regulatory protein AraC"/>
    <property type="match status" value="1"/>
</dbReference>
<name>A0A174JEA7_9ACTN</name>
<dbReference type="Gene3D" id="1.10.10.60">
    <property type="entry name" value="Homeodomain-like"/>
    <property type="match status" value="2"/>
</dbReference>
<accession>A0A174JEA7</accession>
<dbReference type="PANTHER" id="PTHR43280">
    <property type="entry name" value="ARAC-FAMILY TRANSCRIPTIONAL REGULATOR"/>
    <property type="match status" value="1"/>
</dbReference>
<organism evidence="4 5">
    <name type="scientific">Collinsella aerofaciens</name>
    <dbReference type="NCBI Taxonomy" id="74426"/>
    <lineage>
        <taxon>Bacteria</taxon>
        <taxon>Bacillati</taxon>
        <taxon>Actinomycetota</taxon>
        <taxon>Coriobacteriia</taxon>
        <taxon>Coriobacteriales</taxon>
        <taxon>Coriobacteriaceae</taxon>
        <taxon>Collinsella</taxon>
    </lineage>
</organism>
<evidence type="ECO:0000256" key="3">
    <source>
        <dbReference type="ARBA" id="ARBA00023163"/>
    </source>
</evidence>
<evidence type="ECO:0000256" key="2">
    <source>
        <dbReference type="ARBA" id="ARBA00023125"/>
    </source>
</evidence>
<evidence type="ECO:0000313" key="4">
    <source>
        <dbReference type="EMBL" id="CUO95515.1"/>
    </source>
</evidence>
<dbReference type="PROSITE" id="PS00041">
    <property type="entry name" value="HTH_ARAC_FAMILY_1"/>
    <property type="match status" value="1"/>
</dbReference>
<dbReference type="GO" id="GO:0043565">
    <property type="term" value="F:sequence-specific DNA binding"/>
    <property type="evidence" value="ECO:0007669"/>
    <property type="project" value="InterPro"/>
</dbReference>
<dbReference type="PROSITE" id="PS01124">
    <property type="entry name" value="HTH_ARAC_FAMILY_2"/>
    <property type="match status" value="1"/>
</dbReference>
<dbReference type="SUPFAM" id="SSF46689">
    <property type="entry name" value="Homeodomain-like"/>
    <property type="match status" value="1"/>
</dbReference>
<keyword evidence="2" id="KW-0238">DNA-binding</keyword>
<dbReference type="InterPro" id="IPR037923">
    <property type="entry name" value="HTH-like"/>
</dbReference>
<dbReference type="RefSeq" id="WP_055250957.1">
    <property type="nucleotide sequence ID" value="NZ_CABIXX010000007.1"/>
</dbReference>
<keyword evidence="1" id="KW-0805">Transcription regulation</keyword>
<protein>
    <submittedName>
        <fullName evidence="4">Arabinose operon regulatory protein</fullName>
    </submittedName>
</protein>
<sequence length="330" mass="38215">MDSNLKQLLYTHTETEEWHRTHPGELSPRYNRVETTTINGEEVYLFDWKETLDENPVGLIKESRFTDIPPHINRDMELNYVYDGVCTFIVNGRRLLLKKGDVLICNTGVVRSVPYVKGEHDIVISIVFKKEMFDSLFLSQLPGASPLTNLLFDFVSKNREARKYLILPEEYARHARRLIEMLFIEYHFKDAYSNELMRHLAVSLFLVLIRGLYRRSATDNQAIMSDERIVSILNHIERSYGDCTLESIASDTGYSTSYLSSLIKQKTGKTFSQIKLNQQLTEAAYLLNNTERSVQYVARKVGISNMSFFYSKFKEAFGETPGAFRTHRSN</sequence>
<dbReference type="InterPro" id="IPR009057">
    <property type="entry name" value="Homeodomain-like_sf"/>
</dbReference>
<gene>
    <name evidence="4" type="primary">araC</name>
    <name evidence="4" type="ORF">ERS852514_00629</name>
</gene>
<dbReference type="InterPro" id="IPR018062">
    <property type="entry name" value="HTH_AraC-typ_CS"/>
</dbReference>
<dbReference type="Pfam" id="PF12833">
    <property type="entry name" value="HTH_18"/>
    <property type="match status" value="1"/>
</dbReference>
<proteinExistence type="predicted"/>
<reference evidence="4 5" key="1">
    <citation type="submission" date="2015-09" db="EMBL/GenBank/DDBJ databases">
        <authorList>
            <consortium name="Pathogen Informatics"/>
        </authorList>
    </citation>
    <scope>NUCLEOTIDE SEQUENCE [LARGE SCALE GENOMIC DNA]</scope>
    <source>
        <strain evidence="4 5">2789STDY5834902</strain>
    </source>
</reference>
<dbReference type="Pfam" id="PF02311">
    <property type="entry name" value="AraC_binding"/>
    <property type="match status" value="1"/>
</dbReference>
<keyword evidence="3" id="KW-0804">Transcription</keyword>
<dbReference type="EMBL" id="CZAQ01000007">
    <property type="protein sequence ID" value="CUO95515.1"/>
    <property type="molecule type" value="Genomic_DNA"/>
</dbReference>
<dbReference type="InterPro" id="IPR018060">
    <property type="entry name" value="HTH_AraC"/>
</dbReference>
<evidence type="ECO:0000256" key="1">
    <source>
        <dbReference type="ARBA" id="ARBA00023015"/>
    </source>
</evidence>
<dbReference type="Gene3D" id="2.60.120.10">
    <property type="entry name" value="Jelly Rolls"/>
    <property type="match status" value="1"/>
</dbReference>
<dbReference type="PANTHER" id="PTHR43280:SF28">
    <property type="entry name" value="HTH-TYPE TRANSCRIPTIONAL ACTIVATOR RHAS"/>
    <property type="match status" value="1"/>
</dbReference>
<dbReference type="InterPro" id="IPR003313">
    <property type="entry name" value="AraC-bd"/>
</dbReference>
<dbReference type="InterPro" id="IPR014710">
    <property type="entry name" value="RmlC-like_jellyroll"/>
</dbReference>
<dbReference type="GO" id="GO:0003700">
    <property type="term" value="F:DNA-binding transcription factor activity"/>
    <property type="evidence" value="ECO:0007669"/>
    <property type="project" value="InterPro"/>
</dbReference>
<dbReference type="Proteomes" id="UP000095454">
    <property type="component" value="Unassembled WGS sequence"/>
</dbReference>
<dbReference type="AlphaFoldDB" id="A0A174JEA7"/>
<dbReference type="SMART" id="SM00342">
    <property type="entry name" value="HTH_ARAC"/>
    <property type="match status" value="1"/>
</dbReference>